<evidence type="ECO:0000313" key="2">
    <source>
        <dbReference type="EMBL" id="KAF5175000.1"/>
    </source>
</evidence>
<dbReference type="EMBL" id="JABWDY010044630">
    <property type="protein sequence ID" value="KAF5175000.1"/>
    <property type="molecule type" value="Genomic_DNA"/>
</dbReference>
<dbReference type="PROSITE" id="PS51293">
    <property type="entry name" value="SANT"/>
    <property type="match status" value="1"/>
</dbReference>
<dbReference type="OrthoDB" id="10264458at2759"/>
<proteinExistence type="predicted"/>
<feature type="domain" description="SANT" evidence="1">
    <location>
        <begin position="23"/>
        <end position="52"/>
    </location>
</feature>
<sequence>MGIIGLSRKHYYCLRLLKFTMIDNWNYIAEHVGSKSKAQFILNFIRLPMEDGLLQNIEIPNGSIALDVSSREEHGRPYSYSNSNGDSARQCLQDLDSERRLRFANSGNSVKALDRNLEYHNIGGGAWLCPGKEMGMVEIPTFLHYFMTT</sequence>
<reference evidence="2 3" key="1">
    <citation type="submission" date="2020-06" db="EMBL/GenBank/DDBJ databases">
        <title>Transcriptomic and genomic resources for Thalictrum thalictroides and T. hernandezii: Facilitating candidate gene discovery in an emerging model plant lineage.</title>
        <authorList>
            <person name="Arias T."/>
            <person name="Riano-Pachon D.M."/>
            <person name="Di Stilio V.S."/>
        </authorList>
    </citation>
    <scope>NUCLEOTIDE SEQUENCE [LARGE SCALE GENOMIC DNA]</scope>
    <source>
        <strain evidence="3">cv. WT478/WT964</strain>
        <tissue evidence="2">Leaves</tissue>
    </source>
</reference>
<organism evidence="2 3">
    <name type="scientific">Thalictrum thalictroides</name>
    <name type="common">Rue-anemone</name>
    <name type="synonym">Anemone thalictroides</name>
    <dbReference type="NCBI Taxonomy" id="46969"/>
    <lineage>
        <taxon>Eukaryota</taxon>
        <taxon>Viridiplantae</taxon>
        <taxon>Streptophyta</taxon>
        <taxon>Embryophyta</taxon>
        <taxon>Tracheophyta</taxon>
        <taxon>Spermatophyta</taxon>
        <taxon>Magnoliopsida</taxon>
        <taxon>Ranunculales</taxon>
        <taxon>Ranunculaceae</taxon>
        <taxon>Thalictroideae</taxon>
        <taxon>Thalictrum</taxon>
    </lineage>
</organism>
<gene>
    <name evidence="2" type="ORF">FRX31_035413</name>
</gene>
<dbReference type="Proteomes" id="UP000554482">
    <property type="component" value="Unassembled WGS sequence"/>
</dbReference>
<dbReference type="AlphaFoldDB" id="A0A7J6URV0"/>
<protein>
    <recommendedName>
        <fullName evidence="1">SANT domain-containing protein</fullName>
    </recommendedName>
</protein>
<name>A0A7J6URV0_THATH</name>
<evidence type="ECO:0000313" key="3">
    <source>
        <dbReference type="Proteomes" id="UP000554482"/>
    </source>
</evidence>
<accession>A0A7J6URV0</accession>
<dbReference type="InterPro" id="IPR017884">
    <property type="entry name" value="SANT_dom"/>
</dbReference>
<comment type="caution">
    <text evidence="2">The sequence shown here is derived from an EMBL/GenBank/DDBJ whole genome shotgun (WGS) entry which is preliminary data.</text>
</comment>
<keyword evidence="3" id="KW-1185">Reference proteome</keyword>
<evidence type="ECO:0000259" key="1">
    <source>
        <dbReference type="PROSITE" id="PS51293"/>
    </source>
</evidence>